<evidence type="ECO:0000256" key="1">
    <source>
        <dbReference type="SAM" id="SignalP"/>
    </source>
</evidence>
<feature type="chain" id="PRO_5001853216" evidence="1">
    <location>
        <begin position="18"/>
        <end position="82"/>
    </location>
</feature>
<gene>
    <name evidence="2" type="primary">HaRxLL102</name>
</gene>
<protein>
    <submittedName>
        <fullName evidence="2">RxLR effector candidate protein</fullName>
    </submittedName>
</protein>
<dbReference type="AlphaFoldDB" id="A0A090BBM0"/>
<feature type="non-terminal residue" evidence="2">
    <location>
        <position position="82"/>
    </location>
</feature>
<keyword evidence="1" id="KW-0732">Signal</keyword>
<accession>A0A090BBM0</accession>
<organism evidence="2">
    <name type="scientific">Hyaloperonospora arabidopsidis (strain Emoy2)</name>
    <name type="common">Downy mildew agent</name>
    <name type="synonym">Peronospora arabidopsidis</name>
    <dbReference type="NCBI Taxonomy" id="559515"/>
    <lineage>
        <taxon>Eukaryota</taxon>
        <taxon>Sar</taxon>
        <taxon>Stramenopiles</taxon>
        <taxon>Oomycota</taxon>
        <taxon>Peronosporomycetes</taxon>
        <taxon>Peronosporales</taxon>
        <taxon>Peronosporaceae</taxon>
        <taxon>Hyaloperonospora</taxon>
    </lineage>
</organism>
<sequence length="82" mass="9261">MLEITLVIFELCSSACALINCTPTRLNVFLVRMRSHFWAVFFIGKRGRRADSAKVKAMWTGRFLRIKKTCVSGLAFTSTNTA</sequence>
<name>A0A090BBM0_HYAAE</name>
<proteinExistence type="evidence at transcript level"/>
<evidence type="ECO:0000313" key="2">
    <source>
        <dbReference type="EMBL" id="BAP68987.1"/>
    </source>
</evidence>
<feature type="signal peptide" evidence="1">
    <location>
        <begin position="1"/>
        <end position="17"/>
    </location>
</feature>
<dbReference type="EMBL" id="AB922411">
    <property type="protein sequence ID" value="BAP68987.1"/>
    <property type="molecule type" value="mRNA"/>
</dbReference>
<reference evidence="2" key="1">
    <citation type="journal article" date="2014" name="PLoS Pathog.">
        <title>Expression profiling during Arabidopsis/downy mildew interaction reveals a highly-expressed effector that attenuates responses to salicylic acid.</title>
        <authorList>
            <person name="Asai S."/>
            <person name="Rallapalli G."/>
            <person name="Piquerez S.J.M."/>
            <person name="Caillaud M.C."/>
            <person name="Furzer O.J."/>
            <person name="Ishaque N."/>
            <person name="Wirthmueller L."/>
            <person name="Fabro G."/>
            <person name="Shirasu K."/>
            <person name="Jones J.D.G."/>
        </authorList>
    </citation>
    <scope>NUCLEOTIDE SEQUENCE</scope>
    <source>
        <strain evidence="2">Emoy2</strain>
    </source>
</reference>